<dbReference type="Proteomes" id="UP000244940">
    <property type="component" value="Unassembled WGS sequence"/>
</dbReference>
<evidence type="ECO:0000313" key="6">
    <source>
        <dbReference type="Proteomes" id="UP000244940"/>
    </source>
</evidence>
<dbReference type="GO" id="GO:0016787">
    <property type="term" value="F:hydrolase activity"/>
    <property type="evidence" value="ECO:0007669"/>
    <property type="project" value="UniProtKB-KW"/>
</dbReference>
<dbReference type="InterPro" id="IPR036866">
    <property type="entry name" value="RibonucZ/Hydroxyglut_hydro"/>
</dbReference>
<dbReference type="InterPro" id="IPR022712">
    <property type="entry name" value="Beta_Casp"/>
</dbReference>
<feature type="region of interest" description="Disordered" evidence="2">
    <location>
        <begin position="464"/>
        <end position="487"/>
    </location>
</feature>
<evidence type="ECO:0000259" key="3">
    <source>
        <dbReference type="SMART" id="SM00849"/>
    </source>
</evidence>
<dbReference type="GO" id="GO:0004521">
    <property type="term" value="F:RNA endonuclease activity"/>
    <property type="evidence" value="ECO:0007669"/>
    <property type="project" value="TreeGrafter"/>
</dbReference>
<dbReference type="CDD" id="cd16295">
    <property type="entry name" value="TTHA0252-CPSF-like_MBL-fold"/>
    <property type="match status" value="1"/>
</dbReference>
<keyword evidence="1 5" id="KW-0378">Hydrolase</keyword>
<feature type="domain" description="Metallo-beta-lactamase" evidence="3">
    <location>
        <begin position="16"/>
        <end position="244"/>
    </location>
</feature>
<dbReference type="InterPro" id="IPR050698">
    <property type="entry name" value="MBL"/>
</dbReference>
<dbReference type="Pfam" id="PF10996">
    <property type="entry name" value="Beta-Casp"/>
    <property type="match status" value="1"/>
</dbReference>
<evidence type="ECO:0000256" key="2">
    <source>
        <dbReference type="SAM" id="MobiDB-lite"/>
    </source>
</evidence>
<dbReference type="EMBL" id="QEYD01000017">
    <property type="protein sequence ID" value="PWE26675.1"/>
    <property type="molecule type" value="Genomic_DNA"/>
</dbReference>
<evidence type="ECO:0000313" key="5">
    <source>
        <dbReference type="EMBL" id="PWE26675.1"/>
    </source>
</evidence>
<dbReference type="PANTHER" id="PTHR11203">
    <property type="entry name" value="CLEAVAGE AND POLYADENYLATION SPECIFICITY FACTOR FAMILY MEMBER"/>
    <property type="match status" value="1"/>
</dbReference>
<evidence type="ECO:0000259" key="4">
    <source>
        <dbReference type="SMART" id="SM01027"/>
    </source>
</evidence>
<dbReference type="Gene3D" id="3.60.15.10">
    <property type="entry name" value="Ribonuclease Z/Hydroxyacylglutathione hydrolase-like"/>
    <property type="match status" value="1"/>
</dbReference>
<dbReference type="InterPro" id="IPR001279">
    <property type="entry name" value="Metallo-B-lactamas"/>
</dbReference>
<dbReference type="InterPro" id="IPR011108">
    <property type="entry name" value="RMMBL"/>
</dbReference>
<dbReference type="Pfam" id="PF07521">
    <property type="entry name" value="RMMBL"/>
    <property type="match status" value="1"/>
</dbReference>
<dbReference type="PANTHER" id="PTHR11203:SF37">
    <property type="entry name" value="INTEGRATOR COMPLEX SUBUNIT 11"/>
    <property type="match status" value="1"/>
</dbReference>
<accession>A0A2U2C463</accession>
<keyword evidence="6" id="KW-1185">Reference proteome</keyword>
<dbReference type="GeneID" id="94367308"/>
<feature type="domain" description="Beta-Casp" evidence="4">
    <location>
        <begin position="260"/>
        <end position="380"/>
    </location>
</feature>
<comment type="caution">
    <text evidence="5">The sequence shown here is derived from an EMBL/GenBank/DDBJ whole genome shotgun (WGS) entry which is preliminary data.</text>
</comment>
<dbReference type="RefSeq" id="WP_109535236.1">
    <property type="nucleotide sequence ID" value="NZ_QEYD01000017.1"/>
</dbReference>
<gene>
    <name evidence="5" type="ORF">C4N9_20650</name>
</gene>
<dbReference type="SMART" id="SM01027">
    <property type="entry name" value="Beta-Casp"/>
    <property type="match status" value="1"/>
</dbReference>
<dbReference type="Pfam" id="PF00753">
    <property type="entry name" value="Lactamase_B"/>
    <property type="match status" value="1"/>
</dbReference>
<protein>
    <submittedName>
        <fullName evidence="5">MBL fold metallo-hydrolase</fullName>
    </submittedName>
</protein>
<name>A0A2U2C463_9RHOB</name>
<dbReference type="SMART" id="SM00849">
    <property type="entry name" value="Lactamase_B"/>
    <property type="match status" value="1"/>
</dbReference>
<organism evidence="5 6">
    <name type="scientific">Pararhodobacter marinus</name>
    <dbReference type="NCBI Taxonomy" id="2184063"/>
    <lineage>
        <taxon>Bacteria</taxon>
        <taxon>Pseudomonadati</taxon>
        <taxon>Pseudomonadota</taxon>
        <taxon>Alphaproteobacteria</taxon>
        <taxon>Rhodobacterales</taxon>
        <taxon>Paracoccaceae</taxon>
        <taxon>Pararhodobacter</taxon>
    </lineage>
</organism>
<proteinExistence type="predicted"/>
<sequence length="539" mass="59536">MTFPILTFHGAARAVTGSCFRLETATGTLLIDCGMVQGSKTEKELNYRPFPFDATKIDAVLLTHAHIDHSGLLPKLVRAGFAGPIHATRASADLCSVMLPDAAHIQALEVKQLNRRRARWNRETVTPIYDGEDVERTLAQFRGADYGDWIPVLPGTRARFWNAGHMLGSASVEIEVMIPGHRDPMRLLFSGDIGPAFKLLHPDPEGPSGLDYVICESTYGDTDRLSASDEVRRALLGEEIRAAMRPDGVLLIPSFAVERAQELIADLARLFEDGTLPEVPVYLDSPLAARATEIFDRHHGLLDHGRALSRAVHAPWLHVTQDVEDSKRLDDVEGFHIVIAASGMCEAGRIRHRLKRWLWSEAATVMMAGYQAQGTLGRILLDGATRVRIHGEPIEVRARIRSMDLYSGHADGPELQAWIAARGPIRQALFLTHGEPPAMEALARAETDALSPLPVLRPVLDEGFTLTPAGPQSLPDNPRRPPPRLRPDAVARLDWHNDVSTLFLDLNEALTGAGDEKRRAVLIRRLRAALEDWQDSHPD</sequence>
<dbReference type="SUPFAM" id="SSF56281">
    <property type="entry name" value="Metallo-hydrolase/oxidoreductase"/>
    <property type="match status" value="1"/>
</dbReference>
<reference evidence="5 6" key="1">
    <citation type="submission" date="2018-05" db="EMBL/GenBank/DDBJ databases">
        <title>Pararhodobacter marina sp. nov., isolated from deep-sea water of the Indian Ocean.</title>
        <authorList>
            <person name="Lai Q.Sr."/>
            <person name="Liu X."/>
            <person name="Shao Z."/>
        </authorList>
    </citation>
    <scope>NUCLEOTIDE SEQUENCE [LARGE SCALE GENOMIC DNA]</scope>
    <source>
        <strain evidence="5 6">CIC4N-9</strain>
    </source>
</reference>
<dbReference type="Gene3D" id="3.40.50.10890">
    <property type="match status" value="1"/>
</dbReference>
<dbReference type="OrthoDB" id="9803916at2"/>
<evidence type="ECO:0000256" key="1">
    <source>
        <dbReference type="ARBA" id="ARBA00022801"/>
    </source>
</evidence>
<dbReference type="AlphaFoldDB" id="A0A2U2C463"/>